<organism evidence="2 4">
    <name type="scientific">Dorea longicatena</name>
    <dbReference type="NCBI Taxonomy" id="88431"/>
    <lineage>
        <taxon>Bacteria</taxon>
        <taxon>Bacillati</taxon>
        <taxon>Bacillota</taxon>
        <taxon>Clostridia</taxon>
        <taxon>Lachnospirales</taxon>
        <taxon>Lachnospiraceae</taxon>
        <taxon>Dorea</taxon>
    </lineage>
</organism>
<reference evidence="3 5" key="2">
    <citation type="submission" date="2018-08" db="EMBL/GenBank/DDBJ databases">
        <title>A genome reference for cultivated species of the human gut microbiota.</title>
        <authorList>
            <person name="Zou Y."/>
            <person name="Xue W."/>
            <person name="Luo G."/>
        </authorList>
    </citation>
    <scope>NUCLEOTIDE SEQUENCE [LARGE SCALE GENOMIC DNA]</scope>
    <source>
        <strain evidence="3 5">OM02-16</strain>
    </source>
</reference>
<feature type="transmembrane region" description="Helical" evidence="1">
    <location>
        <begin position="16"/>
        <end position="37"/>
    </location>
</feature>
<evidence type="ECO:0000313" key="2">
    <source>
        <dbReference type="EMBL" id="CUP99263.1"/>
    </source>
</evidence>
<protein>
    <submittedName>
        <fullName evidence="2">Uncharacterized protein</fullName>
    </submittedName>
</protein>
<proteinExistence type="predicted"/>
<evidence type="ECO:0000313" key="4">
    <source>
        <dbReference type="Proteomes" id="UP000095485"/>
    </source>
</evidence>
<accession>A0A174SNG6</accession>
<name>A0A174SNG6_9FIRM</name>
<dbReference type="Proteomes" id="UP000261285">
    <property type="component" value="Unassembled WGS sequence"/>
</dbReference>
<keyword evidence="1" id="KW-0472">Membrane</keyword>
<evidence type="ECO:0000313" key="3">
    <source>
        <dbReference type="EMBL" id="RGO30640.1"/>
    </source>
</evidence>
<dbReference type="RefSeq" id="WP_055284193.1">
    <property type="nucleotide sequence ID" value="NZ_CABMEZ010000016.1"/>
</dbReference>
<dbReference type="EMBL" id="CZAY01000020">
    <property type="protein sequence ID" value="CUP99263.1"/>
    <property type="molecule type" value="Genomic_DNA"/>
</dbReference>
<gene>
    <name evidence="3" type="ORF">DXB16_12100</name>
    <name evidence="2" type="ORF">ERS852526_02517</name>
</gene>
<dbReference type="AlphaFoldDB" id="A0A174SNG6"/>
<dbReference type="GeneID" id="96229794"/>
<reference evidence="2 4" key="1">
    <citation type="submission" date="2015-09" db="EMBL/GenBank/DDBJ databases">
        <authorList>
            <consortium name="Pathogen Informatics"/>
        </authorList>
    </citation>
    <scope>NUCLEOTIDE SEQUENCE [LARGE SCALE GENOMIC DNA]</scope>
    <source>
        <strain evidence="2 4">2789STDY5834914</strain>
    </source>
</reference>
<dbReference type="OrthoDB" id="2229562at2"/>
<evidence type="ECO:0000313" key="5">
    <source>
        <dbReference type="Proteomes" id="UP000261285"/>
    </source>
</evidence>
<dbReference type="Proteomes" id="UP000095485">
    <property type="component" value="Unassembled WGS sequence"/>
</dbReference>
<keyword evidence="1" id="KW-0812">Transmembrane</keyword>
<dbReference type="EMBL" id="QSVN01000016">
    <property type="protein sequence ID" value="RGO30640.1"/>
    <property type="molecule type" value="Genomic_DNA"/>
</dbReference>
<sequence length="219" mass="25149">MKLKNVIDKIEKSKNLIELIIMFITAICTVIGVYLGFAQINSTLKEQRFSNRLELADDLMSEYMTLSSHGSKAVFYLVADANGEADELIKIDSNYPNYMQMHSEELENIKGKIAAYGSTELVNLFFDSYNSIQMKLENGKGDLESYKYYFYSMPLLASCIRYDLTGEKVNPSIFYNSSMRELKTLEAASGMEDFHEKMISTNDELVEKYGLPKKFIWKE</sequence>
<evidence type="ECO:0000256" key="1">
    <source>
        <dbReference type="SAM" id="Phobius"/>
    </source>
</evidence>
<keyword evidence="1" id="KW-1133">Transmembrane helix</keyword>